<comment type="caution">
    <text evidence="2">The sequence shown here is derived from an EMBL/GenBank/DDBJ whole genome shotgun (WGS) entry which is preliminary data.</text>
</comment>
<keyword evidence="3" id="KW-1185">Reference proteome</keyword>
<reference evidence="2 3" key="1">
    <citation type="submission" date="2024-02" db="EMBL/GenBank/DDBJ databases">
        <title>De novo assembly and annotation of 12 fungi associated with fruit tree decline syndrome in Ontario, Canada.</title>
        <authorList>
            <person name="Sulman M."/>
            <person name="Ellouze W."/>
            <person name="Ilyukhin E."/>
        </authorList>
    </citation>
    <scope>NUCLEOTIDE SEQUENCE [LARGE SCALE GENOMIC DNA]</scope>
    <source>
        <strain evidence="2 3">M42-189</strain>
    </source>
</reference>
<organism evidence="2 3">
    <name type="scientific">Paraconiothyrium brasiliense</name>
    <dbReference type="NCBI Taxonomy" id="300254"/>
    <lineage>
        <taxon>Eukaryota</taxon>
        <taxon>Fungi</taxon>
        <taxon>Dikarya</taxon>
        <taxon>Ascomycota</taxon>
        <taxon>Pezizomycotina</taxon>
        <taxon>Dothideomycetes</taxon>
        <taxon>Pleosporomycetidae</taxon>
        <taxon>Pleosporales</taxon>
        <taxon>Massarineae</taxon>
        <taxon>Didymosphaeriaceae</taxon>
        <taxon>Paraconiothyrium</taxon>
    </lineage>
</organism>
<feature type="compositionally biased region" description="Basic and acidic residues" evidence="1">
    <location>
        <begin position="611"/>
        <end position="623"/>
    </location>
</feature>
<feature type="region of interest" description="Disordered" evidence="1">
    <location>
        <begin position="681"/>
        <end position="726"/>
    </location>
</feature>
<feature type="compositionally biased region" description="Basic and acidic residues" evidence="1">
    <location>
        <begin position="9"/>
        <end position="20"/>
    </location>
</feature>
<evidence type="ECO:0000313" key="3">
    <source>
        <dbReference type="Proteomes" id="UP001521785"/>
    </source>
</evidence>
<accession>A0ABR3R8K9</accession>
<feature type="compositionally biased region" description="Acidic residues" evidence="1">
    <location>
        <begin position="710"/>
        <end position="720"/>
    </location>
</feature>
<feature type="compositionally biased region" description="Basic and acidic residues" evidence="1">
    <location>
        <begin position="450"/>
        <end position="473"/>
    </location>
</feature>
<evidence type="ECO:0000256" key="1">
    <source>
        <dbReference type="SAM" id="MobiDB-lite"/>
    </source>
</evidence>
<feature type="region of interest" description="Disordered" evidence="1">
    <location>
        <begin position="586"/>
        <end position="638"/>
    </location>
</feature>
<dbReference type="EMBL" id="JAKJXO020000009">
    <property type="protein sequence ID" value="KAL1600770.1"/>
    <property type="molecule type" value="Genomic_DNA"/>
</dbReference>
<name>A0ABR3R8K9_9PLEO</name>
<feature type="region of interest" description="Disordered" evidence="1">
    <location>
        <begin position="450"/>
        <end position="483"/>
    </location>
</feature>
<feature type="region of interest" description="Disordered" evidence="1">
    <location>
        <begin position="1"/>
        <end position="47"/>
    </location>
</feature>
<proteinExistence type="predicted"/>
<feature type="compositionally biased region" description="Basic residues" evidence="1">
    <location>
        <begin position="32"/>
        <end position="42"/>
    </location>
</feature>
<protein>
    <submittedName>
        <fullName evidence="2">Uncharacterized protein</fullName>
    </submittedName>
</protein>
<sequence>MPNQKRKAHYDIGGHEDKRARQTQPNAYRQNHVGKHANKRGGRPFVHPRSYTQAQIQQYPNQIDQTQVAPTLQQMQQMQRMFTFLAQHGQLPFPQQQQQPQFDKGMAQQHIPQPSDCKPASFAPYSEFTIPILWSTKIDHSFSPTLHQEQWDATAWANYYSTVTMLKAGITRQQFGLPEAKEGYGKGVTIDYTDLYLNLNDGKVYVAASDRGLMTVPDYLKLCGIAWERKLRFTGKTPEWAKTVFAAAETRYVTKEFKELPLRVHSVVLVLQEFPVLAPRTPAGIWGLVYSTDLKKVVQFPLVYTSEDREFAIQKEGFGSLSAVEVKHVFCFPPKNPSPQELGEALFKQSEECDAGNLDLQMSKSRDDYLQECGHLYGKYSLANTQEKKGIFFNPPPSVPFDEHEDKFVVYEARKGKKETYYVDWNRARRGPTFLMNGMYFKKVDTTKTEVDLEPSAEPRDKAQQGTLKDKIPISKPVETPTEKAISLTMHSEGVEVDQNDEITEKRADATLSSKEASSRQEVQALDSASLSASADLTQNGVEATLETISHDIVSKASEEERVRRLQELRQKLVANRAEKLLQKSDAVSEDDNTKSTIIEASNEVRKRKRSDSLEPPIKRVKTEANVAPTESSATSPTIAVPEDGALEEPKAVFEDNDGVNDDSAIDLSLDPAAGTAVDTTIEPLIPPGRDDGSVKSAPVEDICGGGSADIDDSGIDLELDTPKQDDPVLAPVEVQPQLATEPDRAHYVSTYSSYYEDAIGQEDGQL</sequence>
<dbReference type="Proteomes" id="UP001521785">
    <property type="component" value="Unassembled WGS sequence"/>
</dbReference>
<feature type="compositionally biased region" description="Polar residues" evidence="1">
    <location>
        <begin position="629"/>
        <end position="638"/>
    </location>
</feature>
<evidence type="ECO:0000313" key="2">
    <source>
        <dbReference type="EMBL" id="KAL1600770.1"/>
    </source>
</evidence>
<gene>
    <name evidence="2" type="ORF">SLS60_007158</name>
</gene>